<dbReference type="Proteomes" id="UP000595841">
    <property type="component" value="Plasmid unnamed1"/>
</dbReference>
<geneLocation type="plasmid" evidence="1 2">
    <name>unnamed1</name>
</geneLocation>
<reference evidence="1 2" key="1">
    <citation type="submission" date="2021-01" db="EMBL/GenBank/DDBJ databases">
        <title>Whole genome sequence of Paenibacillus sonchi LMG 24727 for comparative genomics.</title>
        <authorList>
            <person name="Lee G."/>
            <person name="Kim M.-J."/>
            <person name="Lim K."/>
            <person name="Shin J.-H."/>
        </authorList>
    </citation>
    <scope>NUCLEOTIDE SEQUENCE [LARGE SCALE GENOMIC DNA]</scope>
    <source>
        <strain evidence="1 2">LMG 24727</strain>
        <plasmid evidence="1 2">unnamed1</plasmid>
    </source>
</reference>
<evidence type="ECO:0000313" key="2">
    <source>
        <dbReference type="Proteomes" id="UP000595841"/>
    </source>
</evidence>
<dbReference type="RefSeq" id="WP_051051447.1">
    <property type="nucleotide sequence ID" value="NZ_CP068596.1"/>
</dbReference>
<protein>
    <submittedName>
        <fullName evidence="1">Uncharacterized protein</fullName>
    </submittedName>
</protein>
<keyword evidence="2" id="KW-1185">Reference proteome</keyword>
<gene>
    <name evidence="1" type="ORF">JI735_34510</name>
</gene>
<dbReference type="EMBL" id="CP068596">
    <property type="protein sequence ID" value="QQZ64549.1"/>
    <property type="molecule type" value="Genomic_DNA"/>
</dbReference>
<accession>A0A974PID4</accession>
<sequence>MGYTHYWYRKQIIEEATFKRIKTDFQKLIPALSAAGVGLANGLGEGDPIITDQRLTFNGREAESYETFAFPQVLTLAAWEQPNDGGYYFQFCKTAERPYDLAVMAFLIVAKYHMQQGIRVESDGNVDDWAAARELCRDQLNMYGVELDFYR</sequence>
<dbReference type="KEGG" id="pson:JI735_34510"/>
<dbReference type="AlphaFoldDB" id="A0A974PID4"/>
<organism evidence="1 2">
    <name type="scientific">Paenibacillus sonchi</name>
    <dbReference type="NCBI Taxonomy" id="373687"/>
    <lineage>
        <taxon>Bacteria</taxon>
        <taxon>Bacillati</taxon>
        <taxon>Bacillota</taxon>
        <taxon>Bacilli</taxon>
        <taxon>Bacillales</taxon>
        <taxon>Paenibacillaceae</taxon>
        <taxon>Paenibacillus</taxon>
        <taxon>Paenibacillus sonchi group</taxon>
    </lineage>
</organism>
<name>A0A974PID4_9BACL</name>
<evidence type="ECO:0000313" key="1">
    <source>
        <dbReference type="EMBL" id="QQZ64549.1"/>
    </source>
</evidence>
<keyword evidence="1" id="KW-0614">Plasmid</keyword>
<proteinExistence type="predicted"/>